<comment type="pathway">
    <text evidence="9">Cofactor biosynthesis; biotin biosynthesis; biotin from 7,8-diaminononanoate: step 1/2.</text>
</comment>
<keyword evidence="2 9" id="KW-0436">Ligase</keyword>
<feature type="binding site" evidence="9">
    <location>
        <position position="43"/>
    </location>
    <ligand>
        <name>substrate</name>
    </ligand>
</feature>
<reference evidence="11" key="1">
    <citation type="journal article" date="2019" name="Int. J. Syst. Evol. Microbiol.">
        <title>The Global Catalogue of Microorganisms (GCM) 10K type strain sequencing project: providing services to taxonomists for standard genome sequencing and annotation.</title>
        <authorList>
            <consortium name="The Broad Institute Genomics Platform"/>
            <consortium name="The Broad Institute Genome Sequencing Center for Infectious Disease"/>
            <person name="Wu L."/>
            <person name="Ma J."/>
        </authorList>
    </citation>
    <scope>NUCLEOTIDE SEQUENCE [LARGE SCALE GENOMIC DNA]</scope>
    <source>
        <strain evidence="11">CECT 7184</strain>
    </source>
</reference>
<comment type="cofactor">
    <cofactor evidence="9">
        <name>Mg(2+)</name>
        <dbReference type="ChEBI" id="CHEBI:18420"/>
    </cofactor>
</comment>
<comment type="caution">
    <text evidence="9">Lacks conserved residue(s) required for the propagation of feature annotation.</text>
</comment>
<keyword evidence="11" id="KW-1185">Reference proteome</keyword>
<dbReference type="Proteomes" id="UP001596142">
    <property type="component" value="Unassembled WGS sequence"/>
</dbReference>
<feature type="active site" evidence="9">
    <location>
        <position position="39"/>
    </location>
</feature>
<feature type="binding site" evidence="9">
    <location>
        <position position="57"/>
    </location>
    <ligand>
        <name>Mg(2+)</name>
        <dbReference type="ChEBI" id="CHEBI:18420"/>
    </ligand>
</feature>
<comment type="function">
    <text evidence="9">Catalyzes a mechanistically unusual reaction, the ATP-dependent insertion of CO2 between the N7 and N8 nitrogen atoms of 7,8-diaminopelargonic acid (DAPA, also called 7,8-diammoniononanoate) to form a ureido ring.</text>
</comment>
<keyword evidence="7 9" id="KW-0460">Magnesium</keyword>
<feature type="binding site" evidence="9">
    <location>
        <begin position="205"/>
        <end position="207"/>
    </location>
    <ligand>
        <name>ATP</name>
        <dbReference type="ChEBI" id="CHEBI:30616"/>
    </ligand>
</feature>
<evidence type="ECO:0000256" key="4">
    <source>
        <dbReference type="ARBA" id="ARBA00022741"/>
    </source>
</evidence>
<comment type="caution">
    <text evidence="10">The sequence shown here is derived from an EMBL/GenBank/DDBJ whole genome shotgun (WGS) entry which is preliminary data.</text>
</comment>
<evidence type="ECO:0000256" key="9">
    <source>
        <dbReference type="HAMAP-Rule" id="MF_00336"/>
    </source>
</evidence>
<dbReference type="Pfam" id="PF13500">
    <property type="entry name" value="AAA_26"/>
    <property type="match status" value="1"/>
</dbReference>
<keyword evidence="6 9" id="KW-0067">ATP-binding</keyword>
<dbReference type="PANTHER" id="PTHR43210">
    <property type="entry name" value="DETHIOBIOTIN SYNTHETASE"/>
    <property type="match status" value="1"/>
</dbReference>
<dbReference type="EMBL" id="JBHSOZ010000003">
    <property type="protein sequence ID" value="MFC5712926.1"/>
    <property type="molecule type" value="Genomic_DNA"/>
</dbReference>
<dbReference type="GO" id="GO:0004141">
    <property type="term" value="F:dethiobiotin synthase activity"/>
    <property type="evidence" value="ECO:0007669"/>
    <property type="project" value="UniProtKB-EC"/>
</dbReference>
<dbReference type="SUPFAM" id="SSF52540">
    <property type="entry name" value="P-loop containing nucleoside triphosphate hydrolases"/>
    <property type="match status" value="1"/>
</dbReference>
<dbReference type="Gene3D" id="3.40.50.300">
    <property type="entry name" value="P-loop containing nucleotide triphosphate hydrolases"/>
    <property type="match status" value="1"/>
</dbReference>
<comment type="subunit">
    <text evidence="9">Homodimer.</text>
</comment>
<sequence length="247" mass="27278">MNANGFFVTGTDTEVGKTIVTCLLYQLLHERGFNVVPFKPIQTGTISQDEGHSLAPDVEMYKKSGVREASSNLSAYLFEPPCSPHLASRLVGTTIDFPVIFEMMRNLSRTYNSILMEGAGGLSVPINEQKDMADLAKEAGFPLLIVARPNLGTINHTLQTIYYAKSKGLRIAGVIFSNVPAEKTFIEEENIRYIQQFAPVLGSIPKVREIEEKIGSADLLATLAPFIETEKLVNILRGENNWLTQTN</sequence>
<name>A0ABW0YMD8_9BACI</name>
<dbReference type="CDD" id="cd03109">
    <property type="entry name" value="DTBS"/>
    <property type="match status" value="1"/>
</dbReference>
<keyword evidence="1 9" id="KW-0963">Cytoplasm</keyword>
<feature type="binding site" evidence="9">
    <location>
        <begin position="14"/>
        <end position="19"/>
    </location>
    <ligand>
        <name>ATP</name>
        <dbReference type="ChEBI" id="CHEBI:30616"/>
    </ligand>
</feature>
<dbReference type="HAMAP" id="MF_00336">
    <property type="entry name" value="BioD"/>
    <property type="match status" value="1"/>
</dbReference>
<keyword evidence="5 9" id="KW-0093">Biotin biosynthesis</keyword>
<feature type="binding site" evidence="9">
    <location>
        <position position="57"/>
    </location>
    <ligand>
        <name>ATP</name>
        <dbReference type="ChEBI" id="CHEBI:30616"/>
    </ligand>
</feature>
<evidence type="ECO:0000256" key="2">
    <source>
        <dbReference type="ARBA" id="ARBA00022598"/>
    </source>
</evidence>
<dbReference type="NCBIfam" id="TIGR00347">
    <property type="entry name" value="bioD"/>
    <property type="match status" value="1"/>
</dbReference>
<evidence type="ECO:0000313" key="10">
    <source>
        <dbReference type="EMBL" id="MFC5712926.1"/>
    </source>
</evidence>
<keyword evidence="4 9" id="KW-0547">Nucleotide-binding</keyword>
<keyword evidence="3 9" id="KW-0479">Metal-binding</keyword>
<feature type="binding site" evidence="9">
    <location>
        <begin position="117"/>
        <end position="120"/>
    </location>
    <ligand>
        <name>ATP</name>
        <dbReference type="ChEBI" id="CHEBI:30616"/>
    </ligand>
</feature>
<dbReference type="RefSeq" id="WP_385940260.1">
    <property type="nucleotide sequence ID" value="NZ_JBHSOZ010000003.1"/>
</dbReference>
<evidence type="ECO:0000313" key="11">
    <source>
        <dbReference type="Proteomes" id="UP001596142"/>
    </source>
</evidence>
<comment type="catalytic activity">
    <reaction evidence="9">
        <text>(7R,8S)-7,8-diammoniononanoate + CO2 + ATP = (4R,5S)-dethiobiotin + ADP + phosphate + 3 H(+)</text>
        <dbReference type="Rhea" id="RHEA:15805"/>
        <dbReference type="ChEBI" id="CHEBI:15378"/>
        <dbReference type="ChEBI" id="CHEBI:16526"/>
        <dbReference type="ChEBI" id="CHEBI:30616"/>
        <dbReference type="ChEBI" id="CHEBI:43474"/>
        <dbReference type="ChEBI" id="CHEBI:149469"/>
        <dbReference type="ChEBI" id="CHEBI:149473"/>
        <dbReference type="ChEBI" id="CHEBI:456216"/>
        <dbReference type="EC" id="6.3.3.3"/>
    </reaction>
</comment>
<comment type="subcellular location">
    <subcellularLocation>
        <location evidence="9">Cytoplasm</location>
    </subcellularLocation>
</comment>
<protein>
    <recommendedName>
        <fullName evidence="9">ATP-dependent dethiobiotin synthetase BioD</fullName>
        <ecNumber evidence="9">6.3.3.3</ecNumber>
    </recommendedName>
    <alternativeName>
        <fullName evidence="9">DTB synthetase</fullName>
        <shortName evidence="9">DTBS</shortName>
    </alternativeName>
    <alternativeName>
        <fullName evidence="9">Dethiobiotin synthase</fullName>
    </alternativeName>
</protein>
<proteinExistence type="inferred from homology"/>
<evidence type="ECO:0000256" key="1">
    <source>
        <dbReference type="ARBA" id="ARBA00022490"/>
    </source>
</evidence>
<evidence type="ECO:0000256" key="5">
    <source>
        <dbReference type="ARBA" id="ARBA00022756"/>
    </source>
</evidence>
<dbReference type="InterPro" id="IPR027417">
    <property type="entry name" value="P-loop_NTPase"/>
</dbReference>
<dbReference type="EC" id="6.3.3.3" evidence="9"/>
<dbReference type="InterPro" id="IPR004472">
    <property type="entry name" value="DTB_synth_BioD"/>
</dbReference>
<evidence type="ECO:0000256" key="7">
    <source>
        <dbReference type="ARBA" id="ARBA00022842"/>
    </source>
</evidence>
<feature type="binding site" evidence="9">
    <location>
        <begin position="177"/>
        <end position="178"/>
    </location>
    <ligand>
        <name>ATP</name>
        <dbReference type="ChEBI" id="CHEBI:30616"/>
    </ligand>
</feature>
<dbReference type="PANTHER" id="PTHR43210:SF2">
    <property type="entry name" value="ATP-DEPENDENT DETHIOBIOTIN SYNTHETASE BIOD 2"/>
    <property type="match status" value="1"/>
</dbReference>
<comment type="catalytic activity">
    <reaction evidence="8">
        <text>(7R,8S)-8-amino-7-(carboxyamino)nonanoate + ATP = (4R,5S)-dethiobiotin + ADP + phosphate + H(+)</text>
        <dbReference type="Rhea" id="RHEA:63684"/>
        <dbReference type="ChEBI" id="CHEBI:15378"/>
        <dbReference type="ChEBI" id="CHEBI:30616"/>
        <dbReference type="ChEBI" id="CHEBI:43474"/>
        <dbReference type="ChEBI" id="CHEBI:149470"/>
        <dbReference type="ChEBI" id="CHEBI:149473"/>
        <dbReference type="ChEBI" id="CHEBI:456216"/>
    </reaction>
</comment>
<feature type="binding site" evidence="9">
    <location>
        <position position="117"/>
    </location>
    <ligand>
        <name>Mg(2+)</name>
        <dbReference type="ChEBI" id="CHEBI:18420"/>
    </ligand>
</feature>
<comment type="similarity">
    <text evidence="9">Belongs to the dethiobiotin synthetase family.</text>
</comment>
<feature type="binding site" evidence="9">
    <location>
        <position position="18"/>
    </location>
    <ligand>
        <name>Mg(2+)</name>
        <dbReference type="ChEBI" id="CHEBI:18420"/>
    </ligand>
</feature>
<dbReference type="PIRSF" id="PIRSF006755">
    <property type="entry name" value="DTB_synth"/>
    <property type="match status" value="1"/>
</dbReference>
<organism evidence="10 11">
    <name type="scientific">Thalassorhabdus alkalitolerans</name>
    <dbReference type="NCBI Taxonomy" id="2282697"/>
    <lineage>
        <taxon>Bacteria</taxon>
        <taxon>Bacillati</taxon>
        <taxon>Bacillota</taxon>
        <taxon>Bacilli</taxon>
        <taxon>Bacillales</taxon>
        <taxon>Bacillaceae</taxon>
        <taxon>Thalassorhabdus</taxon>
    </lineage>
</organism>
<gene>
    <name evidence="9 10" type="primary">bioD</name>
    <name evidence="10" type="ORF">ACFPU1_09040</name>
</gene>
<evidence type="ECO:0000256" key="8">
    <source>
        <dbReference type="ARBA" id="ARBA00047386"/>
    </source>
</evidence>
<evidence type="ECO:0000256" key="3">
    <source>
        <dbReference type="ARBA" id="ARBA00022723"/>
    </source>
</evidence>
<evidence type="ECO:0000256" key="6">
    <source>
        <dbReference type="ARBA" id="ARBA00022840"/>
    </source>
</evidence>
<accession>A0ABW0YMD8</accession>